<evidence type="ECO:0000313" key="1">
    <source>
        <dbReference type="EMBL" id="CAD7446475.1"/>
    </source>
</evidence>
<gene>
    <name evidence="1" type="ORF">TBIB3V08_LOCUS8805</name>
</gene>
<protein>
    <submittedName>
        <fullName evidence="1">Uncharacterized protein</fullName>
    </submittedName>
</protein>
<accession>A0A7R9F3W9</accession>
<dbReference type="AlphaFoldDB" id="A0A7R9F3W9"/>
<proteinExistence type="predicted"/>
<organism evidence="1">
    <name type="scientific">Timema bartmani</name>
    <dbReference type="NCBI Taxonomy" id="61472"/>
    <lineage>
        <taxon>Eukaryota</taxon>
        <taxon>Metazoa</taxon>
        <taxon>Ecdysozoa</taxon>
        <taxon>Arthropoda</taxon>
        <taxon>Hexapoda</taxon>
        <taxon>Insecta</taxon>
        <taxon>Pterygota</taxon>
        <taxon>Neoptera</taxon>
        <taxon>Polyneoptera</taxon>
        <taxon>Phasmatodea</taxon>
        <taxon>Timematodea</taxon>
        <taxon>Timematoidea</taxon>
        <taxon>Timematidae</taxon>
        <taxon>Timema</taxon>
    </lineage>
</organism>
<reference evidence="1" key="1">
    <citation type="submission" date="2020-11" db="EMBL/GenBank/DDBJ databases">
        <authorList>
            <person name="Tran Van P."/>
        </authorList>
    </citation>
    <scope>NUCLEOTIDE SEQUENCE</scope>
</reference>
<dbReference type="EMBL" id="OD568042">
    <property type="protein sequence ID" value="CAD7446475.1"/>
    <property type="molecule type" value="Genomic_DNA"/>
</dbReference>
<sequence length="78" mass="8858">MFHLVAVNATRIATFQLQSELQPSNFMTQDVVDATCQCLLAQADEAERFRYSEDEAERLIIEEFGKCLVQIIECASNN</sequence>
<name>A0A7R9F3W9_9NEOP</name>